<dbReference type="STRING" id="47884.SAMN04490203_0245"/>
<reference evidence="1 3" key="1">
    <citation type="submission" date="2015-02" db="EMBL/GenBank/DDBJ databases">
        <title>Pseudomonas helleri sp. nov. and Pseudomonas weihenstephanensis sp. nov., isolated from raw cows milk.</title>
        <authorList>
            <person name="von Neubeck M."/>
            <person name="Huptas C."/>
            <person name="Wenning M."/>
            <person name="Scherer S."/>
        </authorList>
    </citation>
    <scope>NUCLEOTIDE SEQUENCE [LARGE SCALE GENOMIC DNA]</scope>
    <source>
        <strain evidence="1 3">DSM 21104</strain>
    </source>
</reference>
<dbReference type="RefSeq" id="WP_048381264.1">
    <property type="nucleotide sequence ID" value="NZ_FNRS01000001.1"/>
</dbReference>
<reference evidence="2 4" key="2">
    <citation type="submission" date="2016-10" db="EMBL/GenBank/DDBJ databases">
        <authorList>
            <person name="Varghese N."/>
            <person name="Submissions S."/>
        </authorList>
    </citation>
    <scope>NUCLEOTIDE SEQUENCE [LARGE SCALE GENOMIC DNA]</scope>
    <source>
        <strain evidence="2 4">BS3652</strain>
    </source>
</reference>
<gene>
    <name evidence="2" type="ORF">SAMN04490203_0245</name>
    <name evidence="1" type="ORF">TU78_11445</name>
</gene>
<sequence length="93" mass="10048">MNRQGFPYIRLSSLHLQQGLCASLAVLVTLIGGQQLATRGQSPQAEATAHVVLQPAATQQHFSAASSSVGFTLAEVDETEIAKSERLPERWVF</sequence>
<evidence type="ECO:0000313" key="4">
    <source>
        <dbReference type="Proteomes" id="UP000183155"/>
    </source>
</evidence>
<protein>
    <submittedName>
        <fullName evidence="1">Uncharacterized protein</fullName>
    </submittedName>
</protein>
<proteinExistence type="predicted"/>
<dbReference type="EMBL" id="FNRS01000001">
    <property type="protein sequence ID" value="SEB45221.1"/>
    <property type="molecule type" value="Genomic_DNA"/>
</dbReference>
<dbReference type="Proteomes" id="UP000183155">
    <property type="component" value="Unassembled WGS sequence"/>
</dbReference>
<accession>A0A0J6GT17</accession>
<evidence type="ECO:0000313" key="2">
    <source>
        <dbReference type="EMBL" id="SEB45221.1"/>
    </source>
</evidence>
<dbReference type="EMBL" id="JYLA01000004">
    <property type="protein sequence ID" value="KMM84815.1"/>
    <property type="molecule type" value="Genomic_DNA"/>
</dbReference>
<evidence type="ECO:0000313" key="1">
    <source>
        <dbReference type="EMBL" id="KMM84815.1"/>
    </source>
</evidence>
<dbReference type="Proteomes" id="UP000036395">
    <property type="component" value="Unassembled WGS sequence"/>
</dbReference>
<comment type="caution">
    <text evidence="1">The sequence shown here is derived from an EMBL/GenBank/DDBJ whole genome shotgun (WGS) entry which is preliminary data.</text>
</comment>
<evidence type="ECO:0000313" key="3">
    <source>
        <dbReference type="Proteomes" id="UP000036395"/>
    </source>
</evidence>
<dbReference type="OrthoDB" id="7028938at2"/>
<organism evidence="1 3">
    <name type="scientific">Pseudomonas taetrolens</name>
    <dbReference type="NCBI Taxonomy" id="47884"/>
    <lineage>
        <taxon>Bacteria</taxon>
        <taxon>Pseudomonadati</taxon>
        <taxon>Pseudomonadota</taxon>
        <taxon>Gammaproteobacteria</taxon>
        <taxon>Pseudomonadales</taxon>
        <taxon>Pseudomonadaceae</taxon>
        <taxon>Pseudomonas</taxon>
    </lineage>
</organism>
<dbReference type="AlphaFoldDB" id="A0A0J6GT17"/>
<name>A0A0J6GT17_PSETA</name>
<dbReference type="PATRIC" id="fig|47884.3.peg.2727"/>
<keyword evidence="4" id="KW-1185">Reference proteome</keyword>